<keyword evidence="4" id="KW-0143">Chaperone</keyword>
<dbReference type="Gene3D" id="1.10.560.10">
    <property type="entry name" value="GroEL-like equatorial domain"/>
    <property type="match status" value="1"/>
</dbReference>
<proteinExistence type="inferred from homology"/>
<name>A0A077X158_9FUNG</name>
<dbReference type="NCBIfam" id="TIGR02348">
    <property type="entry name" value="GroEL"/>
    <property type="match status" value="1"/>
</dbReference>
<evidence type="ECO:0000256" key="1">
    <source>
        <dbReference type="ARBA" id="ARBA00006607"/>
    </source>
</evidence>
<evidence type="ECO:0000256" key="4">
    <source>
        <dbReference type="ARBA" id="ARBA00023186"/>
    </source>
</evidence>
<dbReference type="InterPro" id="IPR002423">
    <property type="entry name" value="Cpn60/GroEL/TCP-1"/>
</dbReference>
<dbReference type="InterPro" id="IPR027413">
    <property type="entry name" value="GROEL-like_equatorial_sf"/>
</dbReference>
<dbReference type="OrthoDB" id="1733909at2759"/>
<dbReference type="FunFam" id="1.10.560.10:FF:000001">
    <property type="entry name" value="60 kDa chaperonin"/>
    <property type="match status" value="1"/>
</dbReference>
<dbReference type="SUPFAM" id="SSF52029">
    <property type="entry name" value="GroEL apical domain-like"/>
    <property type="match status" value="1"/>
</dbReference>
<dbReference type="NCBIfam" id="NF009489">
    <property type="entry name" value="PRK12851.1"/>
    <property type="match status" value="1"/>
</dbReference>
<keyword evidence="6" id="KW-0346">Stress response</keyword>
<dbReference type="InterPro" id="IPR027410">
    <property type="entry name" value="TCP-1-like_intermed_sf"/>
</dbReference>
<dbReference type="Pfam" id="PF00118">
    <property type="entry name" value="Cpn60_TCP1"/>
    <property type="match status" value="1"/>
</dbReference>
<gene>
    <name evidence="6" type="ORF">LRAMOSA05508</name>
</gene>
<dbReference type="InterPro" id="IPR027409">
    <property type="entry name" value="GroEL-like_apical_dom_sf"/>
</dbReference>
<dbReference type="AlphaFoldDB" id="A0A077X158"/>
<dbReference type="NCBIfam" id="NF000592">
    <property type="entry name" value="PRK00013.1"/>
    <property type="match status" value="1"/>
</dbReference>
<dbReference type="CDD" id="cd03344">
    <property type="entry name" value="GroEL"/>
    <property type="match status" value="1"/>
</dbReference>
<dbReference type="GO" id="GO:0042026">
    <property type="term" value="P:protein refolding"/>
    <property type="evidence" value="ECO:0007669"/>
    <property type="project" value="InterPro"/>
</dbReference>
<organism evidence="6">
    <name type="scientific">Lichtheimia ramosa</name>
    <dbReference type="NCBI Taxonomy" id="688394"/>
    <lineage>
        <taxon>Eukaryota</taxon>
        <taxon>Fungi</taxon>
        <taxon>Fungi incertae sedis</taxon>
        <taxon>Mucoromycota</taxon>
        <taxon>Mucoromycotina</taxon>
        <taxon>Mucoromycetes</taxon>
        <taxon>Mucorales</taxon>
        <taxon>Lichtheimiaceae</taxon>
        <taxon>Lichtheimia</taxon>
    </lineage>
</organism>
<dbReference type="GO" id="GO:0140662">
    <property type="term" value="F:ATP-dependent protein folding chaperone"/>
    <property type="evidence" value="ECO:0007669"/>
    <property type="project" value="InterPro"/>
</dbReference>
<dbReference type="InterPro" id="IPR001844">
    <property type="entry name" value="Cpn60/GroEL"/>
</dbReference>
<dbReference type="Gene3D" id="3.50.7.10">
    <property type="entry name" value="GroEL"/>
    <property type="match status" value="1"/>
</dbReference>
<keyword evidence="2" id="KW-0547">Nucleotide-binding</keyword>
<dbReference type="NCBIfam" id="NF009488">
    <property type="entry name" value="PRK12850.1"/>
    <property type="match status" value="1"/>
</dbReference>
<evidence type="ECO:0000256" key="3">
    <source>
        <dbReference type="ARBA" id="ARBA00022840"/>
    </source>
</evidence>
<dbReference type="PRINTS" id="PR00298">
    <property type="entry name" value="CHAPERONIN60"/>
</dbReference>
<evidence type="ECO:0000313" key="6">
    <source>
        <dbReference type="EMBL" id="CDS13330.1"/>
    </source>
</evidence>
<evidence type="ECO:0000256" key="2">
    <source>
        <dbReference type="ARBA" id="ARBA00022741"/>
    </source>
</evidence>
<evidence type="ECO:0000256" key="5">
    <source>
        <dbReference type="RuleBase" id="RU000418"/>
    </source>
</evidence>
<dbReference type="PANTHER" id="PTHR45633">
    <property type="entry name" value="60 KDA HEAT SHOCK PROTEIN, MITOCHONDRIAL"/>
    <property type="match status" value="1"/>
</dbReference>
<dbReference type="InterPro" id="IPR018370">
    <property type="entry name" value="Chaperonin_Cpn60_CS"/>
</dbReference>
<protein>
    <submittedName>
        <fullName evidence="6">Putative Heat shock protein 60, mitochondrial</fullName>
    </submittedName>
</protein>
<keyword evidence="3" id="KW-0067">ATP-binding</keyword>
<accession>A0A077X158</accession>
<dbReference type="GO" id="GO:0005524">
    <property type="term" value="F:ATP binding"/>
    <property type="evidence" value="ECO:0007669"/>
    <property type="project" value="UniProtKB-KW"/>
</dbReference>
<sequence>MFRLPAAAAARPVSRSATGVLKRFYSHKELKFGVDGRAALLRGVDVLAKSVAVTLGPKGRNVLIEQPYGSPKITKDGVTVAKSITLEDKFENLGARLVQDVANKTNEIAGDGTTTATVLARAIFTEGVKNVAAGCNPMDLRRGAQAAVDAVVDFLKENSRVITTSSEIAQVATISANGDKHVGGMIAQAMERVGKEGVITVKAGKTIEDELEVTEGMRFDRGFISPYFITDTKTQKVEFEKPLILLSEKKISLLQDILPALETAATQRRPLLIIAEDVDGEALAACILNKLRGQIQVAAVKAPGFGDNRKSILGDIGILTQSTVFSDDLDVKLERATPELFGTTGSVTITKEDTIILNGAGSKDMINQRCEQIRGAMNDPSTSEYEKEKLQERLAKLSGGVAVIKVGGASEVEVGEKKDRFDDALCATRAAVEEGIVPGGGVALLKAAKALDSVKAANFDQQLGVNIIRQAIQRPCRTIVDNAGGEGSVVAGKLLEEHVDKFSYGYDASCNEYVDMIERGILDPTKVVRTALLDASGVASLLTTTECMITDAPEPKGAAPAMGGMPGMGGMGGMM</sequence>
<dbReference type="SUPFAM" id="SSF48592">
    <property type="entry name" value="GroEL equatorial domain-like"/>
    <property type="match status" value="1"/>
</dbReference>
<dbReference type="HAMAP" id="MF_00600">
    <property type="entry name" value="CH60"/>
    <property type="match status" value="1"/>
</dbReference>
<dbReference type="EMBL" id="LK023379">
    <property type="protein sequence ID" value="CDS13330.1"/>
    <property type="molecule type" value="Genomic_DNA"/>
</dbReference>
<comment type="similarity">
    <text evidence="1 5">Belongs to the chaperonin (HSP60) family.</text>
</comment>
<dbReference type="NCBIfam" id="NF009487">
    <property type="entry name" value="PRK12849.1"/>
    <property type="match status" value="1"/>
</dbReference>
<dbReference type="FunFam" id="3.50.7.10:FF:000001">
    <property type="entry name" value="60 kDa chaperonin"/>
    <property type="match status" value="1"/>
</dbReference>
<dbReference type="PROSITE" id="PS00296">
    <property type="entry name" value="CHAPERONINS_CPN60"/>
    <property type="match status" value="1"/>
</dbReference>
<dbReference type="SUPFAM" id="SSF54849">
    <property type="entry name" value="GroEL-intermediate domain like"/>
    <property type="match status" value="1"/>
</dbReference>
<reference evidence="6" key="1">
    <citation type="journal article" date="2014" name="Genome Announc.">
        <title>De novo whole-genome sequence and genome annotation of Lichtheimia ramosa.</title>
        <authorList>
            <person name="Linde J."/>
            <person name="Schwartze V."/>
            <person name="Binder U."/>
            <person name="Lass-Florl C."/>
            <person name="Voigt K."/>
            <person name="Horn F."/>
        </authorList>
    </citation>
    <scope>NUCLEOTIDE SEQUENCE</scope>
    <source>
        <strain evidence="6">JMRC FSU:6197</strain>
    </source>
</reference>
<dbReference type="Gene3D" id="3.30.260.10">
    <property type="entry name" value="TCP-1-like chaperonin intermediate domain"/>
    <property type="match status" value="1"/>
</dbReference>